<dbReference type="GO" id="GO:0004485">
    <property type="term" value="F:methylcrotonoyl-CoA carboxylase activity"/>
    <property type="evidence" value="ECO:0007669"/>
    <property type="project" value="TreeGrafter"/>
</dbReference>
<dbReference type="PANTHER" id="PTHR22855">
    <property type="entry name" value="ACETYL, PROPIONYL, PYRUVATE, AND GLUTACONYL CARBOXYLASE-RELATED"/>
    <property type="match status" value="1"/>
</dbReference>
<name>A0A367P5P7_CUPNE</name>
<evidence type="ECO:0000313" key="2">
    <source>
        <dbReference type="EMBL" id="RCJ03159.1"/>
    </source>
</evidence>
<dbReference type="Proteomes" id="UP000253501">
    <property type="component" value="Unassembled WGS sequence"/>
</dbReference>
<comment type="caution">
    <text evidence="2">The sequence shown here is derived from an EMBL/GenBank/DDBJ whole genome shotgun (WGS) entry which is preliminary data.</text>
</comment>
<dbReference type="Gene3D" id="3.90.226.10">
    <property type="entry name" value="2-enoyl-CoA Hydratase, Chain A, domain 1"/>
    <property type="match status" value="1"/>
</dbReference>
<proteinExistence type="predicted"/>
<feature type="coiled-coil region" evidence="1">
    <location>
        <begin position="12"/>
        <end position="39"/>
    </location>
</feature>
<accession>A0A367P5P7</accession>
<evidence type="ECO:0000256" key="1">
    <source>
        <dbReference type="SAM" id="Coils"/>
    </source>
</evidence>
<dbReference type="EMBL" id="QDHA01000246">
    <property type="protein sequence ID" value="RCJ03159.1"/>
    <property type="molecule type" value="Genomic_DNA"/>
</dbReference>
<dbReference type="InterPro" id="IPR045190">
    <property type="entry name" value="MCCB/AccD1-like"/>
</dbReference>
<organism evidence="2 3">
    <name type="scientific">Cupriavidus necator</name>
    <name type="common">Alcaligenes eutrophus</name>
    <name type="synonym">Ralstonia eutropha</name>
    <dbReference type="NCBI Taxonomy" id="106590"/>
    <lineage>
        <taxon>Bacteria</taxon>
        <taxon>Pseudomonadati</taxon>
        <taxon>Pseudomonadota</taxon>
        <taxon>Betaproteobacteria</taxon>
        <taxon>Burkholderiales</taxon>
        <taxon>Burkholderiaceae</taxon>
        <taxon>Cupriavidus</taxon>
    </lineage>
</organism>
<reference evidence="2 3" key="1">
    <citation type="submission" date="2018-04" db="EMBL/GenBank/DDBJ databases">
        <title>Cupriavidus necator CR12 genome sequencing and assembly.</title>
        <authorList>
            <person name="Ben Fekih I."/>
            <person name="Mazhar H.S."/>
            <person name="Bello S.K."/>
            <person name="Rensing C."/>
        </authorList>
    </citation>
    <scope>NUCLEOTIDE SEQUENCE [LARGE SCALE GENOMIC DNA]</scope>
    <source>
        <strain evidence="2 3">CR12</strain>
    </source>
</reference>
<gene>
    <name evidence="2" type="ORF">DDK22_38895</name>
</gene>
<dbReference type="PANTHER" id="PTHR22855:SF13">
    <property type="entry name" value="METHYLCROTONOYL-COA CARBOXYLASE BETA CHAIN, MITOCHONDRIAL"/>
    <property type="match status" value="1"/>
</dbReference>
<dbReference type="AlphaFoldDB" id="A0A367P5P7"/>
<keyword evidence="1" id="KW-0175">Coiled coil</keyword>
<feature type="non-terminal residue" evidence="2">
    <location>
        <position position="87"/>
    </location>
</feature>
<protein>
    <submittedName>
        <fullName evidence="2">Methylcrotonoyl-CoA carboxylase</fullName>
    </submittedName>
</protein>
<dbReference type="InterPro" id="IPR029045">
    <property type="entry name" value="ClpP/crotonase-like_dom_sf"/>
</dbReference>
<dbReference type="GO" id="GO:0006552">
    <property type="term" value="P:L-leucine catabolic process"/>
    <property type="evidence" value="ECO:0007669"/>
    <property type="project" value="TreeGrafter"/>
</dbReference>
<sequence>MPIIETKLNARSESFKANAESMQALVADLEARIAKLAEGGGEDARDKHLSRGKLLPRERVQQLLDPGTPFLELSQLAAYDMYDNAAP</sequence>
<dbReference type="GO" id="GO:1905202">
    <property type="term" value="C:methylcrotonoyl-CoA carboxylase complex"/>
    <property type="evidence" value="ECO:0007669"/>
    <property type="project" value="TreeGrafter"/>
</dbReference>
<evidence type="ECO:0000313" key="3">
    <source>
        <dbReference type="Proteomes" id="UP000253501"/>
    </source>
</evidence>
<dbReference type="SUPFAM" id="SSF52096">
    <property type="entry name" value="ClpP/crotonase"/>
    <property type="match status" value="1"/>
</dbReference>